<keyword evidence="1" id="KW-0812">Transmembrane</keyword>
<name>A0A7G1KDX5_9NOCA</name>
<evidence type="ECO:0000256" key="1">
    <source>
        <dbReference type="SAM" id="Phobius"/>
    </source>
</evidence>
<dbReference type="AlphaFoldDB" id="A0A7G1KDX5"/>
<dbReference type="KEGG" id="nwl:NWFMUON74_08430"/>
<sequence length="211" mass="21647">MSQPHSSAMPGVPERVIPSGRWYALGALLVVAGIAGAVVVALVGFVRMSDRVDGFQRVPVPGSADVQITETGGYTVYFEYPNASSRVFQGNVNVRLLGPDGTSVPLEDYSSALTYGLGGHEGRAGFSFDAARPGTYHLVTQGDSGVTAAIGRGIGGSLASTILLALGIGAAGVVLGLVVFIVVAVKRGAAKRRIAAAGGWGYRPGPPPRRQ</sequence>
<dbReference type="RefSeq" id="WP_187686678.1">
    <property type="nucleotide sequence ID" value="NZ_AP023396.1"/>
</dbReference>
<keyword evidence="3" id="KW-1185">Reference proteome</keyword>
<protein>
    <submittedName>
        <fullName evidence="2">Uncharacterized protein</fullName>
    </submittedName>
</protein>
<dbReference type="EMBL" id="AP023396">
    <property type="protein sequence ID" value="BCK53071.1"/>
    <property type="molecule type" value="Genomic_DNA"/>
</dbReference>
<evidence type="ECO:0000313" key="3">
    <source>
        <dbReference type="Proteomes" id="UP000516173"/>
    </source>
</evidence>
<feature type="transmembrane region" description="Helical" evidence="1">
    <location>
        <begin position="162"/>
        <end position="185"/>
    </location>
</feature>
<keyword evidence="1" id="KW-1133">Transmembrane helix</keyword>
<dbReference type="GeneID" id="80345463"/>
<gene>
    <name evidence="2" type="ORF">NWFMUON74_08430</name>
</gene>
<evidence type="ECO:0000313" key="2">
    <source>
        <dbReference type="EMBL" id="BCK53071.1"/>
    </source>
</evidence>
<keyword evidence="1" id="KW-0472">Membrane</keyword>
<reference evidence="2 3" key="1">
    <citation type="submission" date="2020-08" db="EMBL/GenBank/DDBJ databases">
        <title>Genome Sequencing of Nocardia wallacei strain FMUON74 and assembly.</title>
        <authorList>
            <person name="Toyokawa M."/>
            <person name="Uesaka K."/>
        </authorList>
    </citation>
    <scope>NUCLEOTIDE SEQUENCE [LARGE SCALE GENOMIC DNA]</scope>
    <source>
        <strain evidence="2 3">FMUON74</strain>
    </source>
</reference>
<accession>A0A7G1KDX5</accession>
<feature type="transmembrane region" description="Helical" evidence="1">
    <location>
        <begin position="21"/>
        <end position="46"/>
    </location>
</feature>
<organism evidence="2 3">
    <name type="scientific">Nocardia wallacei</name>
    <dbReference type="NCBI Taxonomy" id="480035"/>
    <lineage>
        <taxon>Bacteria</taxon>
        <taxon>Bacillati</taxon>
        <taxon>Actinomycetota</taxon>
        <taxon>Actinomycetes</taxon>
        <taxon>Mycobacteriales</taxon>
        <taxon>Nocardiaceae</taxon>
        <taxon>Nocardia</taxon>
    </lineage>
</organism>
<dbReference type="Proteomes" id="UP000516173">
    <property type="component" value="Chromosome"/>
</dbReference>
<proteinExistence type="predicted"/>